<dbReference type="Pfam" id="PF12679">
    <property type="entry name" value="ABC2_membrane_2"/>
    <property type="match status" value="1"/>
</dbReference>
<feature type="transmembrane region" description="Helical" evidence="1">
    <location>
        <begin position="153"/>
        <end position="177"/>
    </location>
</feature>
<evidence type="ECO:0000256" key="1">
    <source>
        <dbReference type="SAM" id="Phobius"/>
    </source>
</evidence>
<dbReference type="GO" id="GO:0140359">
    <property type="term" value="F:ABC-type transporter activity"/>
    <property type="evidence" value="ECO:0007669"/>
    <property type="project" value="InterPro"/>
</dbReference>
<reference evidence="2" key="1">
    <citation type="submission" date="2019-12" db="EMBL/GenBank/DDBJ databases">
        <title>High-Quality draft genome sequences of three cyanobacteria isolated from the limestone walls of the Old Cathedral of Coimbra.</title>
        <authorList>
            <person name="Tiago I."/>
            <person name="Soares F."/>
            <person name="Portugal A."/>
        </authorList>
    </citation>
    <scope>NUCLEOTIDE SEQUENCE [LARGE SCALE GENOMIC DNA]</scope>
    <source>
        <strain evidence="2">C</strain>
    </source>
</reference>
<name>A0A8K1ZXN1_9CYAN</name>
<dbReference type="EMBL" id="WVIC01000016">
    <property type="protein sequence ID" value="NCJ06783.1"/>
    <property type="molecule type" value="Genomic_DNA"/>
</dbReference>
<dbReference type="PANTHER" id="PTHR43471">
    <property type="entry name" value="ABC TRANSPORTER PERMEASE"/>
    <property type="match status" value="1"/>
</dbReference>
<keyword evidence="1" id="KW-1133">Transmembrane helix</keyword>
<accession>A0A8K1ZXN1</accession>
<feature type="transmembrane region" description="Helical" evidence="1">
    <location>
        <begin position="55"/>
        <end position="76"/>
    </location>
</feature>
<dbReference type="AlphaFoldDB" id="A0A8K1ZXN1"/>
<feature type="transmembrane region" description="Helical" evidence="1">
    <location>
        <begin position="130"/>
        <end position="146"/>
    </location>
</feature>
<evidence type="ECO:0000313" key="3">
    <source>
        <dbReference type="Proteomes" id="UP000607397"/>
    </source>
</evidence>
<feature type="transmembrane region" description="Helical" evidence="1">
    <location>
        <begin position="21"/>
        <end position="40"/>
    </location>
</feature>
<feature type="transmembrane region" description="Helical" evidence="1">
    <location>
        <begin position="104"/>
        <end position="124"/>
    </location>
</feature>
<keyword evidence="1" id="KW-0812">Transmembrane</keyword>
<protein>
    <submittedName>
        <fullName evidence="2">ABC transporter permease subunit</fullName>
    </submittedName>
</protein>
<feature type="transmembrane region" description="Helical" evidence="1">
    <location>
        <begin position="234"/>
        <end position="253"/>
    </location>
</feature>
<evidence type="ECO:0000313" key="2">
    <source>
        <dbReference type="EMBL" id="NCJ06783.1"/>
    </source>
</evidence>
<dbReference type="GO" id="GO:0005886">
    <property type="term" value="C:plasma membrane"/>
    <property type="evidence" value="ECO:0007669"/>
    <property type="project" value="UniProtKB-SubCell"/>
</dbReference>
<dbReference type="PANTHER" id="PTHR43471:SF10">
    <property type="entry name" value="SLL1107 PROTEIN"/>
    <property type="match status" value="1"/>
</dbReference>
<keyword evidence="1" id="KW-0472">Membrane</keyword>
<comment type="caution">
    <text evidence="2">The sequence shown here is derived from an EMBL/GenBank/DDBJ whole genome shotgun (WGS) entry which is preliminary data.</text>
</comment>
<proteinExistence type="predicted"/>
<keyword evidence="3" id="KW-1185">Reference proteome</keyword>
<organism evidence="2 3">
    <name type="scientific">Petrachloros mirabilis ULC683</name>
    <dbReference type="NCBI Taxonomy" id="2781853"/>
    <lineage>
        <taxon>Bacteria</taxon>
        <taxon>Bacillati</taxon>
        <taxon>Cyanobacteriota</taxon>
        <taxon>Cyanophyceae</taxon>
        <taxon>Synechococcales</taxon>
        <taxon>Petrachlorosaceae</taxon>
        <taxon>Petrachloros</taxon>
        <taxon>Petrachloros mirabilis</taxon>
    </lineage>
</organism>
<dbReference type="Proteomes" id="UP000607397">
    <property type="component" value="Unassembled WGS sequence"/>
</dbReference>
<gene>
    <name evidence="2" type="ORF">GS597_09730</name>
</gene>
<sequence>MNVRRIWSIAANVFREIFRERVLYLAGLYAIALVLSVLFLTEVSGGAEAKISLDVGMAGMGLFGLAVAAFVGGGLINKEIEKRTALVLIAKPMSRSEFILGKHLGLSAVLAVLLALMMIIFLLVMSWRQIDYPLGSLLISTLYLGIELSLITAAAILFGVFTSSLIATILTFAVYVMGHFSQNLVALSQSIETESVKTLVKGIYLVFPDLARLDLKNQAVYGILPNSSELLVSALYGIAYIVLLLTVSTLIFARREF</sequence>
<dbReference type="RefSeq" id="WP_161825257.1">
    <property type="nucleotide sequence ID" value="NZ_WVIC01000016.1"/>
</dbReference>